<dbReference type="EMBL" id="KN834901">
    <property type="protein sequence ID" value="KIK50462.1"/>
    <property type="molecule type" value="Genomic_DNA"/>
</dbReference>
<evidence type="ECO:0000313" key="1">
    <source>
        <dbReference type="EMBL" id="KIK50462.1"/>
    </source>
</evidence>
<reference evidence="1 2" key="1">
    <citation type="submission" date="2014-04" db="EMBL/GenBank/DDBJ databases">
        <title>Evolutionary Origins and Diversification of the Mycorrhizal Mutualists.</title>
        <authorList>
            <consortium name="DOE Joint Genome Institute"/>
            <consortium name="Mycorrhizal Genomics Consortium"/>
            <person name="Kohler A."/>
            <person name="Kuo A."/>
            <person name="Nagy L.G."/>
            <person name="Floudas D."/>
            <person name="Copeland A."/>
            <person name="Barry K.W."/>
            <person name="Cichocki N."/>
            <person name="Veneault-Fourrey C."/>
            <person name="LaButti K."/>
            <person name="Lindquist E.A."/>
            <person name="Lipzen A."/>
            <person name="Lundell T."/>
            <person name="Morin E."/>
            <person name="Murat C."/>
            <person name="Riley R."/>
            <person name="Ohm R."/>
            <person name="Sun H."/>
            <person name="Tunlid A."/>
            <person name="Henrissat B."/>
            <person name="Grigoriev I.V."/>
            <person name="Hibbett D.S."/>
            <person name="Martin F."/>
        </authorList>
    </citation>
    <scope>NUCLEOTIDE SEQUENCE [LARGE SCALE GENOMIC DNA]</scope>
    <source>
        <strain evidence="1 2">FD-317 M1</strain>
    </source>
</reference>
<gene>
    <name evidence="1" type="ORF">GYMLUDRAFT_101285</name>
</gene>
<dbReference type="Proteomes" id="UP000053593">
    <property type="component" value="Unassembled WGS sequence"/>
</dbReference>
<dbReference type="AlphaFoldDB" id="A0A0D0BYI5"/>
<evidence type="ECO:0000313" key="2">
    <source>
        <dbReference type="Proteomes" id="UP000053593"/>
    </source>
</evidence>
<keyword evidence="2" id="KW-1185">Reference proteome</keyword>
<organism evidence="1 2">
    <name type="scientific">Collybiopsis luxurians FD-317 M1</name>
    <dbReference type="NCBI Taxonomy" id="944289"/>
    <lineage>
        <taxon>Eukaryota</taxon>
        <taxon>Fungi</taxon>
        <taxon>Dikarya</taxon>
        <taxon>Basidiomycota</taxon>
        <taxon>Agaricomycotina</taxon>
        <taxon>Agaricomycetes</taxon>
        <taxon>Agaricomycetidae</taxon>
        <taxon>Agaricales</taxon>
        <taxon>Marasmiineae</taxon>
        <taxon>Omphalotaceae</taxon>
        <taxon>Collybiopsis</taxon>
        <taxon>Collybiopsis luxurians</taxon>
    </lineage>
</organism>
<name>A0A0D0BYI5_9AGAR</name>
<sequence>MRQLHWDGVELSGMIELAQKYCLETGEFPKRLVQALGRPSRWCKPEDLYLVGVKYRMQELCTFAAKCSTNLDLYPRSIVPFPTSEVEALSLSPVLPQAIIAWGKFQEAARKSVSMLVNAIQKESRWIACKGLPFDITFESREDFELSGHSDACIRTFEGSQGSSIWTLAGELDPENPSEDDLYAKKITAPRWFRQLLDEIALKYSAYPHREAFADHPIISNAVARVGKCPMCGEDPALLALEIRDWCTKFADDVDNFMEFILSDSYSYSYTWNNCDASLRRWKEEFSLVSQLQFH</sequence>
<dbReference type="HOGENOM" id="CLU_943511_0_0_1"/>
<accession>A0A0D0BYI5</accession>
<proteinExistence type="predicted"/>
<protein>
    <submittedName>
        <fullName evidence="1">Uncharacterized protein</fullName>
    </submittedName>
</protein>